<reference evidence="7" key="1">
    <citation type="submission" date="2021-01" db="UniProtKB">
        <authorList>
            <consortium name="EnsemblMetazoa"/>
        </authorList>
    </citation>
    <scope>IDENTIFICATION</scope>
</reference>
<dbReference type="AlphaFoldDB" id="A0A7M7QH49"/>
<dbReference type="InterPro" id="IPR025110">
    <property type="entry name" value="AMP-bd_C"/>
</dbReference>
<dbReference type="InterPro" id="IPR020845">
    <property type="entry name" value="AMP-binding_CS"/>
</dbReference>
<evidence type="ECO:0000256" key="1">
    <source>
        <dbReference type="ARBA" id="ARBA00004275"/>
    </source>
</evidence>
<dbReference type="PROSITE" id="PS00455">
    <property type="entry name" value="AMP_BINDING"/>
    <property type="match status" value="1"/>
</dbReference>
<dbReference type="InterPro" id="IPR000873">
    <property type="entry name" value="AMP-dep_synth/lig_dom"/>
</dbReference>
<evidence type="ECO:0000313" key="8">
    <source>
        <dbReference type="Proteomes" id="UP000002358"/>
    </source>
</evidence>
<sequence length="627" mass="69583">MRLYPPPRAPAHLHTAHTTVHASAAAAAAAFSLISAVDRRCIHTTAITRARALIHVASTRLCTLYMRGNLFLSALLPKGSEKKLGKFRTNENKKAPFTIENNVIIGASVPMDASSFDIGAVILKIFSDHPKHVAQIEVKTGKETLYQDMKDATIRCALWLQKQNIGSGDVIAVCTENQPDSYIPCIATFYVGAVFNPWHHEVTLKTAQYLMSLTRPKVMFSCESALKVLMEAARLEKVDTRFIVFGKYPEMQSLRDTMRLQTNEEVRTFQTRSIQADNIAMILFSSGTTGMPKGVTHSYKSLYRNISSFTILGAKNSISLWYSSLYWISGTFCMLRSILTRATSILHENFDPEETCKVIEKYKVDWFFISPSAINLLYKSNVLQKYRLKSLEALLTGGSKLSREVIEGLRKSLPHAGVAQGYGMTEIGGLATIQMINCKKSDSVGFVIPNIQLKAIDVATGKVLGPNEVGEICMKSPTLMLGYYKNPAATRATIDDQGWLHSGDKGYYTEDGEVVIVDRLKEVMKYQGHQISPHEIEEVLMRHSAVMEAAVVPVPHDVDVDWPMAFVRKVPGAKVTEAELVLLSQSELGEVKKLRGGVKFVDAIPYTASGKISRKELKEMAKLAHNK</sequence>
<evidence type="ECO:0000259" key="5">
    <source>
        <dbReference type="Pfam" id="PF00501"/>
    </source>
</evidence>
<keyword evidence="4" id="KW-0576">Peroxisome</keyword>
<evidence type="ECO:0000256" key="2">
    <source>
        <dbReference type="ARBA" id="ARBA00006432"/>
    </source>
</evidence>
<dbReference type="SMR" id="A0A7M7QH49"/>
<dbReference type="EnsemblMetazoa" id="XM_031931628">
    <property type="protein sequence ID" value="XP_031787488"/>
    <property type="gene ID" value="LOC100124173"/>
</dbReference>
<dbReference type="Gene3D" id="3.30.300.30">
    <property type="match status" value="1"/>
</dbReference>
<evidence type="ECO:0000256" key="3">
    <source>
        <dbReference type="ARBA" id="ARBA00022598"/>
    </source>
</evidence>
<dbReference type="Gene3D" id="3.40.50.12780">
    <property type="entry name" value="N-terminal domain of ligase-like"/>
    <property type="match status" value="1"/>
</dbReference>
<dbReference type="Pfam" id="PF00501">
    <property type="entry name" value="AMP-binding"/>
    <property type="match status" value="1"/>
</dbReference>
<evidence type="ECO:0000259" key="6">
    <source>
        <dbReference type="Pfam" id="PF13193"/>
    </source>
</evidence>
<comment type="subcellular location">
    <subcellularLocation>
        <location evidence="1">Peroxisome</location>
    </subcellularLocation>
</comment>
<dbReference type="SUPFAM" id="SSF56801">
    <property type="entry name" value="Acetyl-CoA synthetase-like"/>
    <property type="match status" value="1"/>
</dbReference>
<dbReference type="OrthoDB" id="10253869at2759"/>
<evidence type="ECO:0000313" key="7">
    <source>
        <dbReference type="EnsemblMetazoa" id="XP_031787488"/>
    </source>
</evidence>
<dbReference type="Pfam" id="PF13193">
    <property type="entry name" value="AMP-binding_C"/>
    <property type="match status" value="1"/>
</dbReference>
<gene>
    <name evidence="7" type="primary">100124173</name>
</gene>
<evidence type="ECO:0000256" key="4">
    <source>
        <dbReference type="ARBA" id="ARBA00023140"/>
    </source>
</evidence>
<dbReference type="InterPro" id="IPR042099">
    <property type="entry name" value="ANL_N_sf"/>
</dbReference>
<dbReference type="PANTHER" id="PTHR24096:SF149">
    <property type="entry name" value="AMP-BINDING DOMAIN-CONTAINING PROTEIN-RELATED"/>
    <property type="match status" value="1"/>
</dbReference>
<dbReference type="InterPro" id="IPR045851">
    <property type="entry name" value="AMP-bd_C_sf"/>
</dbReference>
<dbReference type="PANTHER" id="PTHR24096">
    <property type="entry name" value="LONG-CHAIN-FATTY-ACID--COA LIGASE"/>
    <property type="match status" value="1"/>
</dbReference>
<dbReference type="GO" id="GO:0005777">
    <property type="term" value="C:peroxisome"/>
    <property type="evidence" value="ECO:0007669"/>
    <property type="project" value="UniProtKB-SubCell"/>
</dbReference>
<keyword evidence="8" id="KW-1185">Reference proteome</keyword>
<dbReference type="Proteomes" id="UP000002358">
    <property type="component" value="Chromosome 5"/>
</dbReference>
<feature type="domain" description="AMP-dependent synthetase/ligase" evidence="5">
    <location>
        <begin position="128"/>
        <end position="484"/>
    </location>
</feature>
<name>A0A7M7QH49_NASVI</name>
<keyword evidence="3" id="KW-0436">Ligase</keyword>
<protein>
    <submittedName>
        <fullName evidence="7">Uncharacterized protein</fullName>
    </submittedName>
</protein>
<accession>A0A7M7QH49</accession>
<comment type="similarity">
    <text evidence="2">Belongs to the ATP-dependent AMP-binding enzyme family.</text>
</comment>
<dbReference type="InParanoid" id="A0A7M7QH49"/>
<proteinExistence type="inferred from homology"/>
<dbReference type="GO" id="GO:0016405">
    <property type="term" value="F:CoA-ligase activity"/>
    <property type="evidence" value="ECO:0007669"/>
    <property type="project" value="TreeGrafter"/>
</dbReference>
<dbReference type="FunFam" id="3.40.50.12780:FF:000025">
    <property type="entry name" value="luciferin 4-monooxygenase"/>
    <property type="match status" value="1"/>
</dbReference>
<feature type="domain" description="AMP-binding enzyme C-terminal" evidence="6">
    <location>
        <begin position="535"/>
        <end position="611"/>
    </location>
</feature>
<organism evidence="7 8">
    <name type="scientific">Nasonia vitripennis</name>
    <name type="common">Parasitic wasp</name>
    <dbReference type="NCBI Taxonomy" id="7425"/>
    <lineage>
        <taxon>Eukaryota</taxon>
        <taxon>Metazoa</taxon>
        <taxon>Ecdysozoa</taxon>
        <taxon>Arthropoda</taxon>
        <taxon>Hexapoda</taxon>
        <taxon>Insecta</taxon>
        <taxon>Pterygota</taxon>
        <taxon>Neoptera</taxon>
        <taxon>Endopterygota</taxon>
        <taxon>Hymenoptera</taxon>
        <taxon>Apocrita</taxon>
        <taxon>Proctotrupomorpha</taxon>
        <taxon>Chalcidoidea</taxon>
        <taxon>Pteromalidae</taxon>
        <taxon>Pteromalinae</taxon>
        <taxon>Nasonia</taxon>
    </lineage>
</organism>